<dbReference type="EMBL" id="FPHL01000045">
    <property type="protein sequence ID" value="SFV66956.1"/>
    <property type="molecule type" value="Genomic_DNA"/>
</dbReference>
<gene>
    <name evidence="2" type="ORF">MNB_SV-10-882</name>
</gene>
<dbReference type="InterPro" id="IPR015904">
    <property type="entry name" value="Sulphide_quinone_reductase"/>
</dbReference>
<accession>A0A1W1CMB0</accession>
<feature type="domain" description="FAD/NAD(P)-binding" evidence="1">
    <location>
        <begin position="57"/>
        <end position="171"/>
    </location>
</feature>
<reference evidence="2" key="1">
    <citation type="submission" date="2016-10" db="EMBL/GenBank/DDBJ databases">
        <authorList>
            <person name="de Groot N.N."/>
        </authorList>
    </citation>
    <scope>NUCLEOTIDE SEQUENCE</scope>
</reference>
<dbReference type="InterPro" id="IPR023753">
    <property type="entry name" value="FAD/NAD-binding_dom"/>
</dbReference>
<dbReference type="GO" id="GO:0070221">
    <property type="term" value="P:sulfide oxidation, using sulfide:quinone oxidoreductase"/>
    <property type="evidence" value="ECO:0007669"/>
    <property type="project" value="TreeGrafter"/>
</dbReference>
<sequence>MNQKIESSKIAYEALNAGEGMSRREALKVMGLTGGAAMMMGAPTQAQAGPVSDKKVKVLVVGGGAGGIMALVRLQRAMPNAAFTIIAPNEIHLYQPGQVFMAAGLYTHNDIVKQNKDFIPSGVEWIKDEVAVFDPDNNKVVTRAGKEAGYDYMVVATGIVYHYEWIKGLTKEDIGTNGISSVYLSNLEKGTTKGGEVTWKWFNELKAAAASGKKPTAIYTQPSTPIKCGGVPQNILYLSADHLKKEGFGANYIFATNGGKLFGLPTIAKSLENVQSWYDTITNKFKHNLVAMDVANKVATFERTYEVKGEYDKGLEEYDMITKKEMVDMQYDFIHVVPPMSPPKAVVDSKLGWQKGSAKGWLEVDQYTLQHKRYPNIFGIGDVCGIPKGKTGGSARHHAPVVTANLVAAVNGEKLPEIFDGYTVCPLKVEYGEIIMAEFNYDGLAPTVPFLDPATPRWFWWAFDLYMLKPMYWHLMLRGWM</sequence>
<dbReference type="InterPro" id="IPR036188">
    <property type="entry name" value="FAD/NAD-bd_sf"/>
</dbReference>
<dbReference type="PROSITE" id="PS51318">
    <property type="entry name" value="TAT"/>
    <property type="match status" value="1"/>
</dbReference>
<dbReference type="SUPFAM" id="SSF51905">
    <property type="entry name" value="FAD/NAD(P)-binding domain"/>
    <property type="match status" value="2"/>
</dbReference>
<dbReference type="InterPro" id="IPR006311">
    <property type="entry name" value="TAT_signal"/>
</dbReference>
<name>A0A1W1CMB0_9ZZZZ</name>
<dbReference type="GO" id="GO:0070224">
    <property type="term" value="F:sulfide:quinone oxidoreductase activity"/>
    <property type="evidence" value="ECO:0007669"/>
    <property type="project" value="TreeGrafter"/>
</dbReference>
<evidence type="ECO:0000259" key="1">
    <source>
        <dbReference type="Pfam" id="PF07992"/>
    </source>
</evidence>
<dbReference type="AlphaFoldDB" id="A0A1W1CMB0"/>
<dbReference type="GO" id="GO:0071949">
    <property type="term" value="F:FAD binding"/>
    <property type="evidence" value="ECO:0007669"/>
    <property type="project" value="TreeGrafter"/>
</dbReference>
<protein>
    <submittedName>
        <fullName evidence="2">FAD-dependent pyridine nucleotide-disulphide oxidoreductase</fullName>
    </submittedName>
</protein>
<organism evidence="2">
    <name type="scientific">hydrothermal vent metagenome</name>
    <dbReference type="NCBI Taxonomy" id="652676"/>
    <lineage>
        <taxon>unclassified sequences</taxon>
        <taxon>metagenomes</taxon>
        <taxon>ecological metagenomes</taxon>
    </lineage>
</organism>
<dbReference type="Gene3D" id="3.50.50.60">
    <property type="entry name" value="FAD/NAD(P)-binding domain"/>
    <property type="match status" value="2"/>
</dbReference>
<dbReference type="PANTHER" id="PTHR10632:SF2">
    <property type="entry name" value="SULFIDE:QUINONE OXIDOREDUCTASE, MITOCHONDRIAL"/>
    <property type="match status" value="1"/>
</dbReference>
<evidence type="ECO:0000313" key="2">
    <source>
        <dbReference type="EMBL" id="SFV66956.1"/>
    </source>
</evidence>
<dbReference type="Pfam" id="PF07992">
    <property type="entry name" value="Pyr_redox_2"/>
    <property type="match status" value="1"/>
</dbReference>
<dbReference type="PANTHER" id="PTHR10632">
    <property type="entry name" value="SULFIDE:QUINONE OXIDOREDUCTASE"/>
    <property type="match status" value="1"/>
</dbReference>
<proteinExistence type="predicted"/>